<comment type="caution">
    <text evidence="3">The sequence shown here is derived from an EMBL/GenBank/DDBJ whole genome shotgun (WGS) entry which is preliminary data.</text>
</comment>
<proteinExistence type="predicted"/>
<keyword evidence="4" id="KW-1185">Reference proteome</keyword>
<name>A0A0W7X4D2_9ACTN</name>
<dbReference type="AlphaFoldDB" id="A0A0W7X4D2"/>
<feature type="chain" id="PRO_5006937018" description="DUF2690 domain-containing protein" evidence="2">
    <location>
        <begin position="26"/>
        <end position="175"/>
    </location>
</feature>
<dbReference type="EMBL" id="LOCL01000033">
    <property type="protein sequence ID" value="KUF17640.1"/>
    <property type="molecule type" value="Genomic_DNA"/>
</dbReference>
<evidence type="ECO:0008006" key="5">
    <source>
        <dbReference type="Google" id="ProtNLM"/>
    </source>
</evidence>
<feature type="signal peptide" evidence="2">
    <location>
        <begin position="1"/>
        <end position="25"/>
    </location>
</feature>
<gene>
    <name evidence="3" type="ORF">AT728_09550</name>
</gene>
<evidence type="ECO:0000256" key="2">
    <source>
        <dbReference type="SAM" id="SignalP"/>
    </source>
</evidence>
<protein>
    <recommendedName>
        <fullName evidence="5">DUF2690 domain-containing protein</fullName>
    </recommendedName>
</protein>
<evidence type="ECO:0000313" key="3">
    <source>
        <dbReference type="EMBL" id="KUF17640.1"/>
    </source>
</evidence>
<dbReference type="RefSeq" id="WP_058848099.1">
    <property type="nucleotide sequence ID" value="NZ_LOCL01000033.1"/>
</dbReference>
<accession>A0A0W7X4D2</accession>
<evidence type="ECO:0000313" key="4">
    <source>
        <dbReference type="Proteomes" id="UP000054804"/>
    </source>
</evidence>
<sequence>MRARKTAIAASACAFVLFGAGSALAGTGPAPAPDARKAAPQSTAPSAEGNPRSLGARAAGVCSDAYQIGATAYIDRGGAHAASVKQFYSPRCKANYGYVWVWQSFRDKIKDYDVSTGVYSYARDEVVGEDWWNRTNDQEFWSGPAKTAAECTAAVGRLRAPGDALTGQAMTSKRC</sequence>
<reference evidence="3 4" key="1">
    <citation type="submission" date="2015-12" db="EMBL/GenBank/DDBJ databases">
        <title>Draft genome sequence of Streptomyces silvensis ATCC 53525, a producer of novel hormone antagonists.</title>
        <authorList>
            <person name="Johnston C.W."/>
            <person name="Li Y."/>
            <person name="Magarvey N.A."/>
        </authorList>
    </citation>
    <scope>NUCLEOTIDE SEQUENCE [LARGE SCALE GENOMIC DNA]</scope>
    <source>
        <strain evidence="3 4">ATCC 53525</strain>
    </source>
</reference>
<evidence type="ECO:0000256" key="1">
    <source>
        <dbReference type="SAM" id="MobiDB-lite"/>
    </source>
</evidence>
<dbReference type="OrthoDB" id="3693320at2"/>
<organism evidence="3 4">
    <name type="scientific">Streptomyces silvensis</name>
    <dbReference type="NCBI Taxonomy" id="1765722"/>
    <lineage>
        <taxon>Bacteria</taxon>
        <taxon>Bacillati</taxon>
        <taxon>Actinomycetota</taxon>
        <taxon>Actinomycetes</taxon>
        <taxon>Kitasatosporales</taxon>
        <taxon>Streptomycetaceae</taxon>
        <taxon>Streptomyces</taxon>
    </lineage>
</organism>
<dbReference type="STRING" id="1765722.AT728_09550"/>
<dbReference type="Proteomes" id="UP000054804">
    <property type="component" value="Unassembled WGS sequence"/>
</dbReference>
<feature type="region of interest" description="Disordered" evidence="1">
    <location>
        <begin position="29"/>
        <end position="52"/>
    </location>
</feature>
<keyword evidence="2" id="KW-0732">Signal</keyword>